<accession>A0A5N5CUI3</accession>
<keyword evidence="3" id="KW-1185">Reference proteome</keyword>
<evidence type="ECO:0000256" key="1">
    <source>
        <dbReference type="SAM" id="MobiDB-lite"/>
    </source>
</evidence>
<gene>
    <name evidence="2" type="ORF">DBV05_g12353</name>
</gene>
<protein>
    <submittedName>
        <fullName evidence="2">Uncharacterized protein</fullName>
    </submittedName>
</protein>
<comment type="caution">
    <text evidence="2">The sequence shown here is derived from an EMBL/GenBank/DDBJ whole genome shotgun (WGS) entry which is preliminary data.</text>
</comment>
<proteinExistence type="predicted"/>
<feature type="compositionally biased region" description="Gly residues" evidence="1">
    <location>
        <begin position="118"/>
        <end position="133"/>
    </location>
</feature>
<feature type="region of interest" description="Disordered" evidence="1">
    <location>
        <begin position="114"/>
        <end position="133"/>
    </location>
</feature>
<evidence type="ECO:0000313" key="2">
    <source>
        <dbReference type="EMBL" id="KAB2568972.1"/>
    </source>
</evidence>
<sequence length="210" mass="22258">HPQLTSLALTHRVLHESVSLLESLNTTTADPTIQGFKWFLEAHSAFQCTFLVLSELQELRFTSPELDGAIRSRAIEALKQLVRLHDGDGGGGAGGPQSRPWAVIKKYIERLERPTEGVGEGTGGQGGEVGAGAGAGPMDGVVLQDTSAAADAVALDAGMIGGGGGFDDSPSSMMVLPQPFATEEELLQFTFPPGTEWTDPMQDFSLWHVQ</sequence>
<dbReference type="EMBL" id="VCHE01000244">
    <property type="protein sequence ID" value="KAB2568972.1"/>
    <property type="molecule type" value="Genomic_DNA"/>
</dbReference>
<feature type="non-terminal residue" evidence="2">
    <location>
        <position position="1"/>
    </location>
</feature>
<dbReference type="Proteomes" id="UP000325902">
    <property type="component" value="Unassembled WGS sequence"/>
</dbReference>
<organism evidence="2 3">
    <name type="scientific">Lasiodiplodia theobromae</name>
    <dbReference type="NCBI Taxonomy" id="45133"/>
    <lineage>
        <taxon>Eukaryota</taxon>
        <taxon>Fungi</taxon>
        <taxon>Dikarya</taxon>
        <taxon>Ascomycota</taxon>
        <taxon>Pezizomycotina</taxon>
        <taxon>Dothideomycetes</taxon>
        <taxon>Dothideomycetes incertae sedis</taxon>
        <taxon>Botryosphaeriales</taxon>
        <taxon>Botryosphaeriaceae</taxon>
        <taxon>Lasiodiplodia</taxon>
    </lineage>
</organism>
<dbReference type="AlphaFoldDB" id="A0A5N5CUI3"/>
<evidence type="ECO:0000313" key="3">
    <source>
        <dbReference type="Proteomes" id="UP000325902"/>
    </source>
</evidence>
<name>A0A5N5CUI3_9PEZI</name>
<reference evidence="2 3" key="1">
    <citation type="journal article" date="2019" name="Sci. Rep.">
        <title>A multi-omics analysis of the grapevine pathogen Lasiodiplodia theobromae reveals that temperature affects the expression of virulence- and pathogenicity-related genes.</title>
        <authorList>
            <person name="Felix C."/>
            <person name="Meneses R."/>
            <person name="Goncalves M.F.M."/>
            <person name="Tilleman L."/>
            <person name="Duarte A.S."/>
            <person name="Jorrin-Novo J.V."/>
            <person name="Van de Peer Y."/>
            <person name="Deforce D."/>
            <person name="Van Nieuwerburgh F."/>
            <person name="Esteves A.C."/>
            <person name="Alves A."/>
        </authorList>
    </citation>
    <scope>NUCLEOTIDE SEQUENCE [LARGE SCALE GENOMIC DNA]</scope>
    <source>
        <strain evidence="2 3">LA-SOL3</strain>
    </source>
</reference>